<dbReference type="SUPFAM" id="SSF53335">
    <property type="entry name" value="S-adenosyl-L-methionine-dependent methyltransferases"/>
    <property type="match status" value="1"/>
</dbReference>
<dbReference type="GO" id="GO:0008168">
    <property type="term" value="F:methyltransferase activity"/>
    <property type="evidence" value="ECO:0007669"/>
    <property type="project" value="UniProtKB-KW"/>
</dbReference>
<dbReference type="EMBL" id="CP000750">
    <property type="protein sequence ID" value="ABS03675.1"/>
    <property type="molecule type" value="Genomic_DNA"/>
</dbReference>
<dbReference type="HOGENOM" id="CLU_081534_4_1_11"/>
<dbReference type="InterPro" id="IPR041698">
    <property type="entry name" value="Methyltransf_25"/>
</dbReference>
<name>A6WA36_KINRD</name>
<dbReference type="Proteomes" id="UP000001116">
    <property type="component" value="Chromosome"/>
</dbReference>
<protein>
    <submittedName>
        <fullName evidence="5">Methyltransferase type 12</fullName>
    </submittedName>
</protein>
<evidence type="ECO:0000256" key="2">
    <source>
        <dbReference type="ARBA" id="ARBA00022679"/>
    </source>
</evidence>
<dbReference type="PANTHER" id="PTHR43464:SF19">
    <property type="entry name" value="UBIQUINONE BIOSYNTHESIS O-METHYLTRANSFERASE, MITOCHONDRIAL"/>
    <property type="match status" value="1"/>
</dbReference>
<gene>
    <name evidence="5" type="ordered locus">Krad_2192</name>
</gene>
<keyword evidence="1 5" id="KW-0489">Methyltransferase</keyword>
<feature type="domain" description="Methyltransferase" evidence="4">
    <location>
        <begin position="47"/>
        <end position="149"/>
    </location>
</feature>
<dbReference type="GO" id="GO:0032259">
    <property type="term" value="P:methylation"/>
    <property type="evidence" value="ECO:0007669"/>
    <property type="project" value="UniProtKB-KW"/>
</dbReference>
<dbReference type="eggNOG" id="COG2518">
    <property type="taxonomic scope" value="Bacteria"/>
</dbReference>
<keyword evidence="2" id="KW-0808">Transferase</keyword>
<dbReference type="CDD" id="cd02440">
    <property type="entry name" value="AdoMet_MTases"/>
    <property type="match status" value="1"/>
</dbReference>
<sequence>MKSSLVGGPAPVTSTAVVPTLFGVTARLSSRLAAVVDALPLTPASRVLEVGCGPGAASRAVAQRLETGFVLAIDRSAAAIAQARAGSKAEIASGRMGVRCVAVESFVLEPGEPGFDIVFAVRVGALDGRHPAAGHQAMQRLLAALAPGGRVFIDGGDPLQELSLDS</sequence>
<evidence type="ECO:0000256" key="1">
    <source>
        <dbReference type="ARBA" id="ARBA00022603"/>
    </source>
</evidence>
<dbReference type="AlphaFoldDB" id="A6WA36"/>
<dbReference type="PANTHER" id="PTHR43464">
    <property type="entry name" value="METHYLTRANSFERASE"/>
    <property type="match status" value="1"/>
</dbReference>
<proteinExistence type="predicted"/>
<evidence type="ECO:0000256" key="3">
    <source>
        <dbReference type="ARBA" id="ARBA00022691"/>
    </source>
</evidence>
<organism evidence="5 6">
    <name type="scientific">Kineococcus radiotolerans (strain ATCC BAA-149 / DSM 14245 / SRS30216)</name>
    <dbReference type="NCBI Taxonomy" id="266940"/>
    <lineage>
        <taxon>Bacteria</taxon>
        <taxon>Bacillati</taxon>
        <taxon>Actinomycetota</taxon>
        <taxon>Actinomycetes</taxon>
        <taxon>Kineosporiales</taxon>
        <taxon>Kineosporiaceae</taxon>
        <taxon>Kineococcus</taxon>
    </lineage>
</organism>
<dbReference type="Gene3D" id="3.40.50.150">
    <property type="entry name" value="Vaccinia Virus protein VP39"/>
    <property type="match status" value="1"/>
</dbReference>
<accession>A6WA36</accession>
<reference evidence="6" key="1">
    <citation type="journal article" date="2008" name="PLoS ONE">
        <title>Survival in nuclear waste, extreme resistance, and potential applications gleaned from the genome sequence of Kineococcus radiotolerans SRS30216.</title>
        <authorList>
            <person name="Bagwell C.E."/>
            <person name="Bhat S."/>
            <person name="Hawkins G.M."/>
            <person name="Smith B.W."/>
            <person name="Biswas T."/>
            <person name="Hoover T.R."/>
            <person name="Saunders E."/>
            <person name="Han C.S."/>
            <person name="Tsodikov O.V."/>
            <person name="Shimkets L.J."/>
        </authorList>
    </citation>
    <scope>NUCLEOTIDE SEQUENCE [LARGE SCALE GENOMIC DNA]</scope>
    <source>
        <strain evidence="6">ATCC BAA-149 / DSM 14245 / SRS30216</strain>
    </source>
</reference>
<dbReference type="Pfam" id="PF13649">
    <property type="entry name" value="Methyltransf_25"/>
    <property type="match status" value="1"/>
</dbReference>
<dbReference type="KEGG" id="kra:Krad_2192"/>
<evidence type="ECO:0000313" key="5">
    <source>
        <dbReference type="EMBL" id="ABS03675.1"/>
    </source>
</evidence>
<evidence type="ECO:0000259" key="4">
    <source>
        <dbReference type="Pfam" id="PF13649"/>
    </source>
</evidence>
<evidence type="ECO:0000313" key="6">
    <source>
        <dbReference type="Proteomes" id="UP000001116"/>
    </source>
</evidence>
<keyword evidence="3" id="KW-0949">S-adenosyl-L-methionine</keyword>
<keyword evidence="6" id="KW-1185">Reference proteome</keyword>
<dbReference type="InterPro" id="IPR029063">
    <property type="entry name" value="SAM-dependent_MTases_sf"/>
</dbReference>